<keyword evidence="2" id="KW-1185">Reference proteome</keyword>
<proteinExistence type="predicted"/>
<name>A0AAV7SU33_PLEWA</name>
<comment type="caution">
    <text evidence="1">The sequence shown here is derived from an EMBL/GenBank/DDBJ whole genome shotgun (WGS) entry which is preliminary data.</text>
</comment>
<reference evidence="1" key="1">
    <citation type="journal article" date="2022" name="bioRxiv">
        <title>Sequencing and chromosome-scale assembly of the giantPleurodeles waltlgenome.</title>
        <authorList>
            <person name="Brown T."/>
            <person name="Elewa A."/>
            <person name="Iarovenko S."/>
            <person name="Subramanian E."/>
            <person name="Araus A.J."/>
            <person name="Petzold A."/>
            <person name="Susuki M."/>
            <person name="Suzuki K.-i.T."/>
            <person name="Hayashi T."/>
            <person name="Toyoda A."/>
            <person name="Oliveira C."/>
            <person name="Osipova E."/>
            <person name="Leigh N.D."/>
            <person name="Simon A."/>
            <person name="Yun M.H."/>
        </authorList>
    </citation>
    <scope>NUCLEOTIDE SEQUENCE</scope>
    <source>
        <strain evidence="1">20211129_DDA</strain>
        <tissue evidence="1">Liver</tissue>
    </source>
</reference>
<evidence type="ECO:0000313" key="2">
    <source>
        <dbReference type="Proteomes" id="UP001066276"/>
    </source>
</evidence>
<organism evidence="1 2">
    <name type="scientific">Pleurodeles waltl</name>
    <name type="common">Iberian ribbed newt</name>
    <dbReference type="NCBI Taxonomy" id="8319"/>
    <lineage>
        <taxon>Eukaryota</taxon>
        <taxon>Metazoa</taxon>
        <taxon>Chordata</taxon>
        <taxon>Craniata</taxon>
        <taxon>Vertebrata</taxon>
        <taxon>Euteleostomi</taxon>
        <taxon>Amphibia</taxon>
        <taxon>Batrachia</taxon>
        <taxon>Caudata</taxon>
        <taxon>Salamandroidea</taxon>
        <taxon>Salamandridae</taxon>
        <taxon>Pleurodelinae</taxon>
        <taxon>Pleurodeles</taxon>
    </lineage>
</organism>
<protein>
    <recommendedName>
        <fullName evidence="3">Secreted protein</fullName>
    </recommendedName>
</protein>
<dbReference type="Proteomes" id="UP001066276">
    <property type="component" value="Chromosome 4_2"/>
</dbReference>
<dbReference type="AlphaFoldDB" id="A0AAV7SU33"/>
<accession>A0AAV7SU33</accession>
<dbReference type="EMBL" id="JANPWB010000008">
    <property type="protein sequence ID" value="KAJ1167505.1"/>
    <property type="molecule type" value="Genomic_DNA"/>
</dbReference>
<gene>
    <name evidence="1" type="ORF">NDU88_007896</name>
</gene>
<sequence length="162" mass="17404">MPLSAVVPRLAVISFFADVGFVCFRERMDAPPGLPVVAFAQCVAMHAGRTHVGRRVIPPVGRSKQTGTCSLQCGVCCTRLAAGGGECKSPEERVFRRGRGRWVPGSGRSLTTLCRGAWGAGSRYCSFETGWSKAVRACWCTNASLLWAGPFDLVSPWVVTLP</sequence>
<evidence type="ECO:0000313" key="1">
    <source>
        <dbReference type="EMBL" id="KAJ1167505.1"/>
    </source>
</evidence>
<evidence type="ECO:0008006" key="3">
    <source>
        <dbReference type="Google" id="ProtNLM"/>
    </source>
</evidence>